<proteinExistence type="predicted"/>
<protein>
    <submittedName>
        <fullName evidence="1">Uncharacterized protein</fullName>
    </submittedName>
</protein>
<sequence length="73" mass="8211">MTAARQPSYSVKAELTRDMLDVINAYFERNIPEDGVASIEFRDNVLWLCGPDGERAELIGMAELPPFLRLLQG</sequence>
<dbReference type="RefSeq" id="WP_090735302.1">
    <property type="nucleotide sequence ID" value="NZ_CP177219.1"/>
</dbReference>
<organism evidence="1 2">
    <name type="scientific">Paracoccus homiensis</name>
    <dbReference type="NCBI Taxonomy" id="364199"/>
    <lineage>
        <taxon>Bacteria</taxon>
        <taxon>Pseudomonadati</taxon>
        <taxon>Pseudomonadota</taxon>
        <taxon>Alphaproteobacteria</taxon>
        <taxon>Rhodobacterales</taxon>
        <taxon>Paracoccaceae</taxon>
        <taxon>Paracoccus</taxon>
    </lineage>
</organism>
<evidence type="ECO:0000313" key="1">
    <source>
        <dbReference type="EMBL" id="SET69825.1"/>
    </source>
</evidence>
<dbReference type="OrthoDB" id="7778955at2"/>
<accession>A0A1I0GG15</accession>
<keyword evidence="2" id="KW-1185">Reference proteome</keyword>
<dbReference type="AlphaFoldDB" id="A0A1I0GG15"/>
<dbReference type="EMBL" id="FOHO01000008">
    <property type="protein sequence ID" value="SET69825.1"/>
    <property type="molecule type" value="Genomic_DNA"/>
</dbReference>
<gene>
    <name evidence="1" type="ORF">SAMN04489858_108114</name>
</gene>
<reference evidence="1 2" key="1">
    <citation type="submission" date="2016-10" db="EMBL/GenBank/DDBJ databases">
        <authorList>
            <person name="de Groot N.N."/>
        </authorList>
    </citation>
    <scope>NUCLEOTIDE SEQUENCE [LARGE SCALE GENOMIC DNA]</scope>
    <source>
        <strain evidence="1 2">DSM 17862</strain>
    </source>
</reference>
<dbReference type="Proteomes" id="UP000199180">
    <property type="component" value="Unassembled WGS sequence"/>
</dbReference>
<evidence type="ECO:0000313" key="2">
    <source>
        <dbReference type="Proteomes" id="UP000199180"/>
    </source>
</evidence>
<name>A0A1I0GG15_9RHOB</name>